<comment type="caution">
    <text evidence="4">The sequence shown here is derived from an EMBL/GenBank/DDBJ whole genome shotgun (WGS) entry which is preliminary data.</text>
</comment>
<dbReference type="EMBL" id="ABYI02000042">
    <property type="protein sequence ID" value="EEG72225.1"/>
    <property type="molecule type" value="Genomic_DNA"/>
</dbReference>
<reference evidence="4" key="2">
    <citation type="submission" date="2013-06" db="EMBL/GenBank/DDBJ databases">
        <title>Draft genome sequence of Clostridium hylemonae (DSM 15053).</title>
        <authorList>
            <person name="Sudarsanam P."/>
            <person name="Ley R."/>
            <person name="Guruge J."/>
            <person name="Turnbaugh P.J."/>
            <person name="Mahowald M."/>
            <person name="Liep D."/>
            <person name="Gordon J."/>
        </authorList>
    </citation>
    <scope>NUCLEOTIDE SEQUENCE</scope>
    <source>
        <strain evidence="4">DSM 15053</strain>
    </source>
</reference>
<organism evidence="4 5">
    <name type="scientific">[Clostridium] hylemonae DSM 15053</name>
    <dbReference type="NCBI Taxonomy" id="553973"/>
    <lineage>
        <taxon>Bacteria</taxon>
        <taxon>Bacillati</taxon>
        <taxon>Bacillota</taxon>
        <taxon>Clostridia</taxon>
        <taxon>Lachnospirales</taxon>
        <taxon>Lachnospiraceae</taxon>
    </lineage>
</organism>
<name>C0C690_9FIRM</name>
<dbReference type="Pfam" id="PF00440">
    <property type="entry name" value="TetR_N"/>
    <property type="match status" value="1"/>
</dbReference>
<evidence type="ECO:0000256" key="2">
    <source>
        <dbReference type="PROSITE-ProRule" id="PRU00335"/>
    </source>
</evidence>
<accession>C0C690</accession>
<reference evidence="4" key="1">
    <citation type="submission" date="2009-02" db="EMBL/GenBank/DDBJ databases">
        <authorList>
            <person name="Fulton L."/>
            <person name="Clifton S."/>
            <person name="Fulton B."/>
            <person name="Xu J."/>
            <person name="Minx P."/>
            <person name="Pepin K.H."/>
            <person name="Johnson M."/>
            <person name="Bhonagiri V."/>
            <person name="Nash W.E."/>
            <person name="Mardis E.R."/>
            <person name="Wilson R.K."/>
        </authorList>
    </citation>
    <scope>NUCLEOTIDE SEQUENCE [LARGE SCALE GENOMIC DNA]</scope>
    <source>
        <strain evidence="4">DSM 15053</strain>
    </source>
</reference>
<dbReference type="GO" id="GO:0003677">
    <property type="term" value="F:DNA binding"/>
    <property type="evidence" value="ECO:0007669"/>
    <property type="project" value="UniProtKB-UniRule"/>
</dbReference>
<dbReference type="PANTHER" id="PTHR43479:SF11">
    <property type="entry name" value="ACREF_ENVCD OPERON REPRESSOR-RELATED"/>
    <property type="match status" value="1"/>
</dbReference>
<dbReference type="eggNOG" id="COG1309">
    <property type="taxonomic scope" value="Bacteria"/>
</dbReference>
<evidence type="ECO:0000313" key="5">
    <source>
        <dbReference type="Proteomes" id="UP000004893"/>
    </source>
</evidence>
<proteinExistence type="predicted"/>
<keyword evidence="5" id="KW-1185">Reference proteome</keyword>
<dbReference type="SUPFAM" id="SSF48498">
    <property type="entry name" value="Tetracyclin repressor-like, C-terminal domain"/>
    <property type="match status" value="1"/>
</dbReference>
<feature type="DNA-binding region" description="H-T-H motif" evidence="2">
    <location>
        <begin position="32"/>
        <end position="51"/>
    </location>
</feature>
<dbReference type="PRINTS" id="PR00455">
    <property type="entry name" value="HTHTETR"/>
</dbReference>
<dbReference type="AlphaFoldDB" id="C0C690"/>
<dbReference type="Proteomes" id="UP000004893">
    <property type="component" value="Unassembled WGS sequence"/>
</dbReference>
<dbReference type="SUPFAM" id="SSF46689">
    <property type="entry name" value="Homeodomain-like"/>
    <property type="match status" value="1"/>
</dbReference>
<dbReference type="STRING" id="553973.CLOHYLEM_07627"/>
<evidence type="ECO:0000259" key="3">
    <source>
        <dbReference type="PROSITE" id="PS50977"/>
    </source>
</evidence>
<feature type="domain" description="HTH tetR-type" evidence="3">
    <location>
        <begin position="9"/>
        <end position="69"/>
    </location>
</feature>
<evidence type="ECO:0000256" key="1">
    <source>
        <dbReference type="ARBA" id="ARBA00023125"/>
    </source>
</evidence>
<gene>
    <name evidence="4" type="ORF">CLOHYLEM_07627</name>
</gene>
<dbReference type="Gene3D" id="1.10.357.10">
    <property type="entry name" value="Tetracycline Repressor, domain 2"/>
    <property type="match status" value="1"/>
</dbReference>
<dbReference type="PROSITE" id="PS50977">
    <property type="entry name" value="HTH_TETR_2"/>
    <property type="match status" value="1"/>
</dbReference>
<dbReference type="InterPro" id="IPR001647">
    <property type="entry name" value="HTH_TetR"/>
</dbReference>
<keyword evidence="1 2" id="KW-0238">DNA-binding</keyword>
<dbReference type="InterPro" id="IPR050624">
    <property type="entry name" value="HTH-type_Tx_Regulator"/>
</dbReference>
<dbReference type="InterPro" id="IPR036271">
    <property type="entry name" value="Tet_transcr_reg_TetR-rel_C_sf"/>
</dbReference>
<sequence>MGTMPRKRQSTKSRIVKAAWNLFYKNGYEQTTVEDIIYASKTSKGTFYHYFKGKEALLNSLSYLFDEKYEELTAVIDPNLSAYDKLLFLNHELFYMIETSVDIKLLALLYSSQLVTKDKKSLSDSKRFYFKWITEILEEGLEKGEFKNTSTAEELMAIYAMFERALLYDWSLFKGKYSLSQYSDKLLPHVLDTFVNGV</sequence>
<protein>
    <submittedName>
        <fullName evidence="4">Transcriptional regulator, TetR family</fullName>
    </submittedName>
</protein>
<dbReference type="PANTHER" id="PTHR43479">
    <property type="entry name" value="ACREF/ENVCD OPERON REPRESSOR-RELATED"/>
    <property type="match status" value="1"/>
</dbReference>
<dbReference type="HOGENOM" id="CLU_069356_12_7_9"/>
<evidence type="ECO:0000313" key="4">
    <source>
        <dbReference type="EMBL" id="EEG72225.1"/>
    </source>
</evidence>
<dbReference type="InterPro" id="IPR009057">
    <property type="entry name" value="Homeodomain-like_sf"/>
</dbReference>